<evidence type="ECO:0000313" key="3">
    <source>
        <dbReference type="EMBL" id="HJC34612.1"/>
    </source>
</evidence>
<dbReference type="InterPro" id="IPR025582">
    <property type="entry name" value="YARHG_dom"/>
</dbReference>
<dbReference type="Proteomes" id="UP000823890">
    <property type="component" value="Unassembled WGS sequence"/>
</dbReference>
<gene>
    <name evidence="3" type="ORF">H9758_08495</name>
</gene>
<proteinExistence type="predicted"/>
<feature type="domain" description="YARHG" evidence="2">
    <location>
        <begin position="86"/>
        <end position="174"/>
    </location>
</feature>
<reference evidence="3" key="1">
    <citation type="journal article" date="2021" name="PeerJ">
        <title>Extensive microbial diversity within the chicken gut microbiome revealed by metagenomics and culture.</title>
        <authorList>
            <person name="Gilroy R."/>
            <person name="Ravi A."/>
            <person name="Getino M."/>
            <person name="Pursley I."/>
            <person name="Horton D.L."/>
            <person name="Alikhan N.F."/>
            <person name="Baker D."/>
            <person name="Gharbi K."/>
            <person name="Hall N."/>
            <person name="Watson M."/>
            <person name="Adriaenssens E.M."/>
            <person name="Foster-Nyarko E."/>
            <person name="Jarju S."/>
            <person name="Secka A."/>
            <person name="Antonio M."/>
            <person name="Oren A."/>
            <person name="Chaudhuri R.R."/>
            <person name="La Ragione R."/>
            <person name="Hildebrand F."/>
            <person name="Pallen M.J."/>
        </authorList>
    </citation>
    <scope>NUCLEOTIDE SEQUENCE</scope>
    <source>
        <strain evidence="3">ChiW19-954</strain>
    </source>
</reference>
<evidence type="ECO:0000313" key="4">
    <source>
        <dbReference type="Proteomes" id="UP000823890"/>
    </source>
</evidence>
<keyword evidence="1" id="KW-0812">Transmembrane</keyword>
<dbReference type="InterPro" id="IPR038434">
    <property type="entry name" value="YARHG_sf"/>
</dbReference>
<evidence type="ECO:0000259" key="2">
    <source>
        <dbReference type="SMART" id="SM01324"/>
    </source>
</evidence>
<protein>
    <submittedName>
        <fullName evidence="3">YARHG domain-containing protein</fullName>
    </submittedName>
</protein>
<feature type="transmembrane region" description="Helical" evidence="1">
    <location>
        <begin position="12"/>
        <end position="34"/>
    </location>
</feature>
<organism evidence="3 4">
    <name type="scientific">Candidatus Mediterraneibacter faecipullorum</name>
    <dbReference type="NCBI Taxonomy" id="2838670"/>
    <lineage>
        <taxon>Bacteria</taxon>
        <taxon>Bacillati</taxon>
        <taxon>Bacillota</taxon>
        <taxon>Clostridia</taxon>
        <taxon>Lachnospirales</taxon>
        <taxon>Lachnospiraceae</taxon>
        <taxon>Mediterraneibacter</taxon>
    </lineage>
</organism>
<reference evidence="3" key="2">
    <citation type="submission" date="2021-04" db="EMBL/GenBank/DDBJ databases">
        <authorList>
            <person name="Gilroy R."/>
        </authorList>
    </citation>
    <scope>NUCLEOTIDE SEQUENCE</scope>
    <source>
        <strain evidence="3">ChiW19-954</strain>
    </source>
</reference>
<keyword evidence="1" id="KW-1133">Transmembrane helix</keyword>
<dbReference type="AlphaFoldDB" id="A0A9D2NMS9"/>
<dbReference type="SMART" id="SM01324">
    <property type="entry name" value="YARHG"/>
    <property type="match status" value="1"/>
</dbReference>
<sequence length="189" mass="20967">MDDMTKKAVWKGICALLALVLVMALAATGILLLWPSGNNGSSGLKRAEAVLQAVQPKAAEMQTRSQIQIAGAELPEDTEDEIAADRDYIIPDSSRKVLEDADVEGMSAKELNYARNEIFARHGRKFESKELRDYFESKSWYKGKYSAEEFDKKSSSVLNSTEKKNVEFLEKAEKALEPGGYELDQQAPG</sequence>
<dbReference type="EMBL" id="DWWO01000105">
    <property type="protein sequence ID" value="HJC34612.1"/>
    <property type="molecule type" value="Genomic_DNA"/>
</dbReference>
<name>A0A9D2NMS9_9FIRM</name>
<comment type="caution">
    <text evidence="3">The sequence shown here is derived from an EMBL/GenBank/DDBJ whole genome shotgun (WGS) entry which is preliminary data.</text>
</comment>
<keyword evidence="1" id="KW-0472">Membrane</keyword>
<dbReference type="Gene3D" id="1.20.58.1690">
    <property type="match status" value="1"/>
</dbReference>
<evidence type="ECO:0000256" key="1">
    <source>
        <dbReference type="SAM" id="Phobius"/>
    </source>
</evidence>
<dbReference type="Pfam" id="PF13308">
    <property type="entry name" value="YARHG"/>
    <property type="match status" value="1"/>
</dbReference>
<accession>A0A9D2NMS9</accession>